<keyword evidence="3" id="KW-0732">Signal</keyword>
<dbReference type="PANTHER" id="PTHR21879">
    <property type="entry name" value="FI03362P-RELATED-RELATED"/>
    <property type="match status" value="1"/>
</dbReference>
<proteinExistence type="predicted"/>
<evidence type="ECO:0000256" key="3">
    <source>
        <dbReference type="SAM" id="SignalP"/>
    </source>
</evidence>
<evidence type="ECO:0000256" key="2">
    <source>
        <dbReference type="SAM" id="Phobius"/>
    </source>
</evidence>
<feature type="signal peptide" evidence="3">
    <location>
        <begin position="1"/>
        <end position="16"/>
    </location>
</feature>
<name>A0A9P0D6J0_9CUCU</name>
<dbReference type="OrthoDB" id="6622274at2759"/>
<sequence length="454" mass="47059">MKSIVLVLFLVLCAYALDDFENTGVRLALKIYDDCSKTDGFSPCLKKKAITFLDRLGRMDNLSLADGVVVQKTADAPKDEPAITEEQLDQTLPRSSEGKDAALTEMLMDKISKFFGSRSIEVALPRIDASVLTEAGRFGDFGDGGGGHGHHGGGGGGGGGGHGGGLGGLGGHHGGGGGGKGKGKKKGGGGGMNGIMMLVGAKMATLGSVAIAALFLLVKKAFIVAKLALLISGIIGIKELLAKKQGGGASVITVGGGGGDHHHGGGGTEYHVAGGGGGGGWQSSGGGWDKRTQAFVIMLVLFAMVLCVDGFSWFSFGNGVEEFIWNKTAPTKGPIEETRKKKKGKKFMINLVLALFIIKSVLMPIAIKVMAVMSSVSVVLSTMSLIISSLIGYSKLAWRHAGPTIKFIQGKDPWSKDENIVTGLSDGLDYLGPSSGLGHDIGTGTLEHLHYYQK</sequence>
<keyword evidence="2" id="KW-0472">Membrane</keyword>
<feature type="transmembrane region" description="Helical" evidence="2">
    <location>
        <begin position="347"/>
        <end position="367"/>
    </location>
</feature>
<feature type="transmembrane region" description="Helical" evidence="2">
    <location>
        <begin position="373"/>
        <end position="393"/>
    </location>
</feature>
<keyword evidence="2" id="KW-1133">Transmembrane helix</keyword>
<dbReference type="PANTHER" id="PTHR21879:SF12">
    <property type="entry name" value="OSIRIS 12"/>
    <property type="match status" value="1"/>
</dbReference>
<organism evidence="4 5">
    <name type="scientific">Psylliodes chrysocephalus</name>
    <dbReference type="NCBI Taxonomy" id="3402493"/>
    <lineage>
        <taxon>Eukaryota</taxon>
        <taxon>Metazoa</taxon>
        <taxon>Ecdysozoa</taxon>
        <taxon>Arthropoda</taxon>
        <taxon>Hexapoda</taxon>
        <taxon>Insecta</taxon>
        <taxon>Pterygota</taxon>
        <taxon>Neoptera</taxon>
        <taxon>Endopterygota</taxon>
        <taxon>Coleoptera</taxon>
        <taxon>Polyphaga</taxon>
        <taxon>Cucujiformia</taxon>
        <taxon>Chrysomeloidea</taxon>
        <taxon>Chrysomelidae</taxon>
        <taxon>Galerucinae</taxon>
        <taxon>Alticini</taxon>
        <taxon>Psylliodes</taxon>
    </lineage>
</organism>
<dbReference type="Proteomes" id="UP001153636">
    <property type="component" value="Chromosome 5"/>
</dbReference>
<evidence type="ECO:0000313" key="5">
    <source>
        <dbReference type="Proteomes" id="UP001153636"/>
    </source>
</evidence>
<dbReference type="EMBL" id="OV651817">
    <property type="protein sequence ID" value="CAH1111152.1"/>
    <property type="molecule type" value="Genomic_DNA"/>
</dbReference>
<evidence type="ECO:0000256" key="1">
    <source>
        <dbReference type="SAM" id="MobiDB-lite"/>
    </source>
</evidence>
<feature type="region of interest" description="Disordered" evidence="1">
    <location>
        <begin position="142"/>
        <end position="187"/>
    </location>
</feature>
<gene>
    <name evidence="4" type="ORF">PSYICH_LOCUS11529</name>
</gene>
<protein>
    <submittedName>
        <fullName evidence="4">Uncharacterized protein</fullName>
    </submittedName>
</protein>
<feature type="transmembrane region" description="Helical" evidence="2">
    <location>
        <begin position="194"/>
        <end position="216"/>
    </location>
</feature>
<dbReference type="Pfam" id="PF07898">
    <property type="entry name" value="DUF1676"/>
    <property type="match status" value="2"/>
</dbReference>
<feature type="transmembrane region" description="Helical" evidence="2">
    <location>
        <begin position="294"/>
        <end position="316"/>
    </location>
</feature>
<evidence type="ECO:0000313" key="4">
    <source>
        <dbReference type="EMBL" id="CAH1111152.1"/>
    </source>
</evidence>
<keyword evidence="2" id="KW-0812">Transmembrane</keyword>
<dbReference type="GO" id="GO:0016020">
    <property type="term" value="C:membrane"/>
    <property type="evidence" value="ECO:0007669"/>
    <property type="project" value="TreeGrafter"/>
</dbReference>
<feature type="transmembrane region" description="Helical" evidence="2">
    <location>
        <begin position="223"/>
        <end position="241"/>
    </location>
</feature>
<keyword evidence="5" id="KW-1185">Reference proteome</keyword>
<accession>A0A9P0D6J0</accession>
<feature type="chain" id="PRO_5040385844" evidence="3">
    <location>
        <begin position="17"/>
        <end position="454"/>
    </location>
</feature>
<reference evidence="4" key="1">
    <citation type="submission" date="2022-01" db="EMBL/GenBank/DDBJ databases">
        <authorList>
            <person name="King R."/>
        </authorList>
    </citation>
    <scope>NUCLEOTIDE SEQUENCE</scope>
</reference>
<dbReference type="AlphaFoldDB" id="A0A9P0D6J0"/>
<feature type="compositionally biased region" description="Gly residues" evidence="1">
    <location>
        <begin position="142"/>
        <end position="180"/>
    </location>
</feature>
<dbReference type="InterPro" id="IPR012464">
    <property type="entry name" value="DUF1676"/>
</dbReference>